<feature type="domain" description="Homeobox" evidence="12">
    <location>
        <begin position="155"/>
        <end position="215"/>
    </location>
</feature>
<dbReference type="SUPFAM" id="SSF46689">
    <property type="entry name" value="Homeodomain-like"/>
    <property type="match status" value="1"/>
</dbReference>
<dbReference type="PANTHER" id="PTHR45714:SF16">
    <property type="entry name" value="HOMEOBOX-LEUCINE ZIPPER PROTEIN HAT2"/>
    <property type="match status" value="1"/>
</dbReference>
<accession>A0A8J5G2E6</accession>
<dbReference type="PANTHER" id="PTHR45714">
    <property type="entry name" value="HOMEOBOX-LEUCINE ZIPPER PROTEIN HAT14"/>
    <property type="match status" value="1"/>
</dbReference>
<proteinExistence type="inferred from homology"/>
<dbReference type="AlphaFoldDB" id="A0A8J5G2E6"/>
<dbReference type="Pfam" id="PF02183">
    <property type="entry name" value="HALZ"/>
    <property type="match status" value="1"/>
</dbReference>
<dbReference type="InterPro" id="IPR006712">
    <property type="entry name" value="HD-ZIP_N"/>
</dbReference>
<comment type="caution">
    <text evidence="13">The sequence shown here is derived from an EMBL/GenBank/DDBJ whole genome shotgun (WGS) entry which is preliminary data.</text>
</comment>
<name>A0A8J5G2E6_ZINOF</name>
<evidence type="ECO:0000256" key="4">
    <source>
        <dbReference type="ARBA" id="ARBA00023125"/>
    </source>
</evidence>
<dbReference type="FunFam" id="1.10.10.60:FF:000577">
    <property type="entry name" value="Homeobox-leucine zipper protein 18"/>
    <property type="match status" value="1"/>
</dbReference>
<dbReference type="InterPro" id="IPR001356">
    <property type="entry name" value="HD"/>
</dbReference>
<protein>
    <recommendedName>
        <fullName evidence="12">Homeobox domain-containing protein</fullName>
    </recommendedName>
</protein>
<feature type="region of interest" description="Disordered" evidence="11">
    <location>
        <begin position="57"/>
        <end position="165"/>
    </location>
</feature>
<feature type="coiled-coil region" evidence="10">
    <location>
        <begin position="221"/>
        <end position="251"/>
    </location>
</feature>
<keyword evidence="4 8" id="KW-0238">DNA-binding</keyword>
<dbReference type="InterPro" id="IPR050762">
    <property type="entry name" value="HD-ZIP_Homeobox_LZ_Class_II"/>
</dbReference>
<evidence type="ECO:0000256" key="6">
    <source>
        <dbReference type="ARBA" id="ARBA00023163"/>
    </source>
</evidence>
<dbReference type="Pfam" id="PF00046">
    <property type="entry name" value="Homeodomain"/>
    <property type="match status" value="1"/>
</dbReference>
<feature type="DNA-binding region" description="Homeobox" evidence="8">
    <location>
        <begin position="157"/>
        <end position="216"/>
    </location>
</feature>
<keyword evidence="14" id="KW-1185">Reference proteome</keyword>
<evidence type="ECO:0000259" key="12">
    <source>
        <dbReference type="PROSITE" id="PS50071"/>
    </source>
</evidence>
<keyword evidence="3" id="KW-0805">Transcription regulation</keyword>
<dbReference type="GO" id="GO:0005634">
    <property type="term" value="C:nucleus"/>
    <property type="evidence" value="ECO:0007669"/>
    <property type="project" value="UniProtKB-SubCell"/>
</dbReference>
<reference evidence="13 14" key="1">
    <citation type="submission" date="2020-08" db="EMBL/GenBank/DDBJ databases">
        <title>Plant Genome Project.</title>
        <authorList>
            <person name="Zhang R.-G."/>
        </authorList>
    </citation>
    <scope>NUCLEOTIDE SEQUENCE [LARGE SCALE GENOMIC DNA]</scope>
    <source>
        <tissue evidence="13">Rhizome</tissue>
    </source>
</reference>
<dbReference type="InterPro" id="IPR009057">
    <property type="entry name" value="Homeodomain-like_sf"/>
</dbReference>
<dbReference type="Pfam" id="PF04618">
    <property type="entry name" value="HD-ZIP_N"/>
    <property type="match status" value="1"/>
</dbReference>
<dbReference type="GO" id="GO:0000981">
    <property type="term" value="F:DNA-binding transcription factor activity, RNA polymerase II-specific"/>
    <property type="evidence" value="ECO:0007669"/>
    <property type="project" value="InterPro"/>
</dbReference>
<dbReference type="GO" id="GO:0043565">
    <property type="term" value="F:sequence-specific DNA binding"/>
    <property type="evidence" value="ECO:0007669"/>
    <property type="project" value="InterPro"/>
</dbReference>
<feature type="compositionally biased region" description="Low complexity" evidence="11">
    <location>
        <begin position="276"/>
        <end position="285"/>
    </location>
</feature>
<dbReference type="EMBL" id="JACMSC010000011">
    <property type="protein sequence ID" value="KAG6500270.1"/>
    <property type="molecule type" value="Genomic_DNA"/>
</dbReference>
<evidence type="ECO:0000256" key="7">
    <source>
        <dbReference type="ARBA" id="ARBA00023242"/>
    </source>
</evidence>
<organism evidence="13 14">
    <name type="scientific">Zingiber officinale</name>
    <name type="common">Ginger</name>
    <name type="synonym">Amomum zingiber</name>
    <dbReference type="NCBI Taxonomy" id="94328"/>
    <lineage>
        <taxon>Eukaryota</taxon>
        <taxon>Viridiplantae</taxon>
        <taxon>Streptophyta</taxon>
        <taxon>Embryophyta</taxon>
        <taxon>Tracheophyta</taxon>
        <taxon>Spermatophyta</taxon>
        <taxon>Magnoliopsida</taxon>
        <taxon>Liliopsida</taxon>
        <taxon>Zingiberales</taxon>
        <taxon>Zingiberaceae</taxon>
        <taxon>Zingiber</taxon>
    </lineage>
</organism>
<dbReference type="InterPro" id="IPR017970">
    <property type="entry name" value="Homeobox_CS"/>
</dbReference>
<keyword evidence="6" id="KW-0804">Transcription</keyword>
<feature type="region of interest" description="Disordered" evidence="11">
    <location>
        <begin position="276"/>
        <end position="301"/>
    </location>
</feature>
<dbReference type="SMART" id="SM00340">
    <property type="entry name" value="HALZ"/>
    <property type="match status" value="1"/>
</dbReference>
<keyword evidence="7 8" id="KW-0539">Nucleus</keyword>
<gene>
    <name evidence="13" type="ORF">ZIOFF_040113</name>
</gene>
<keyword evidence="10" id="KW-0175">Coiled coil</keyword>
<evidence type="ECO:0000256" key="1">
    <source>
        <dbReference type="ARBA" id="ARBA00004123"/>
    </source>
</evidence>
<evidence type="ECO:0000256" key="10">
    <source>
        <dbReference type="SAM" id="Coils"/>
    </source>
</evidence>
<evidence type="ECO:0000256" key="11">
    <source>
        <dbReference type="SAM" id="MobiDB-lite"/>
    </source>
</evidence>
<dbReference type="InterPro" id="IPR003106">
    <property type="entry name" value="Leu_zip_homeo"/>
</dbReference>
<evidence type="ECO:0000256" key="3">
    <source>
        <dbReference type="ARBA" id="ARBA00023015"/>
    </source>
</evidence>
<evidence type="ECO:0000256" key="8">
    <source>
        <dbReference type="PROSITE-ProRule" id="PRU00108"/>
    </source>
</evidence>
<feature type="compositionally biased region" description="Polar residues" evidence="11">
    <location>
        <begin position="108"/>
        <end position="118"/>
    </location>
</feature>
<evidence type="ECO:0000256" key="9">
    <source>
        <dbReference type="RuleBase" id="RU000682"/>
    </source>
</evidence>
<dbReference type="Proteomes" id="UP000734854">
    <property type="component" value="Unassembled WGS sequence"/>
</dbReference>
<evidence type="ECO:0000313" key="13">
    <source>
        <dbReference type="EMBL" id="KAG6500270.1"/>
    </source>
</evidence>
<evidence type="ECO:0000256" key="5">
    <source>
        <dbReference type="ARBA" id="ARBA00023155"/>
    </source>
</evidence>
<dbReference type="CDD" id="cd00086">
    <property type="entry name" value="homeodomain"/>
    <property type="match status" value="1"/>
</dbReference>
<comment type="subcellular location">
    <subcellularLocation>
        <location evidence="1 8 9">Nucleus</location>
    </subcellularLocation>
</comment>
<keyword evidence="5 8" id="KW-0371">Homeobox</keyword>
<dbReference type="Gene3D" id="1.10.10.60">
    <property type="entry name" value="Homeodomain-like"/>
    <property type="match status" value="1"/>
</dbReference>
<dbReference type="PROSITE" id="PS00027">
    <property type="entry name" value="HOMEOBOX_1"/>
    <property type="match status" value="1"/>
</dbReference>
<dbReference type="PROSITE" id="PS50071">
    <property type="entry name" value="HOMEOBOX_2"/>
    <property type="match status" value="1"/>
</dbReference>
<evidence type="ECO:0000256" key="2">
    <source>
        <dbReference type="ARBA" id="ARBA00006074"/>
    </source>
</evidence>
<dbReference type="SMART" id="SM00389">
    <property type="entry name" value="HOX"/>
    <property type="match status" value="1"/>
</dbReference>
<evidence type="ECO:0000313" key="14">
    <source>
        <dbReference type="Proteomes" id="UP000734854"/>
    </source>
</evidence>
<feature type="compositionally biased region" description="Basic and acidic residues" evidence="11">
    <location>
        <begin position="120"/>
        <end position="143"/>
    </location>
</feature>
<sequence length="324" mass="35916">MNAVLLGQGLCISAFRFRRRTEKEDIGLSLSLSSSGYQQQPAASPCLRGNYRAQLLSGDSSEEKRSVVVSTDEAEAEAEATRSLLRGIDVNRGPGERDVVSEEDAGASSPNSTLSSVSGKRAERDSGHPGLGDHEVLEADRSSSRGGISDEEDGGDGSRKKLRLSKDQSAVLEESFKEHNTLNPKQKMALAKQLNLRPRQVEVWFQNRRARTKLKQTEVDCEFMRRCCEKLTEENRRLQKEVQELRALKLSPQLYMHMTPPTTLTMCPSCERVSNSNSAAAASPSPATPMPDHHQQFFLSQRQIPSPWAPVPLRPFLEAASLQR</sequence>
<comment type="similarity">
    <text evidence="2">Belongs to the HD-ZIP homeobox family. Class II subfamily.</text>
</comment>